<dbReference type="InterPro" id="IPR014001">
    <property type="entry name" value="Helicase_ATP-bd"/>
</dbReference>
<dbReference type="Gene3D" id="3.40.50.300">
    <property type="entry name" value="P-loop containing nucleotide triphosphate hydrolases"/>
    <property type="match status" value="2"/>
</dbReference>
<proteinExistence type="inferred from homology"/>
<accession>A0A481Z2L4</accession>
<dbReference type="Pfam" id="PF04851">
    <property type="entry name" value="ResIII"/>
    <property type="match status" value="1"/>
</dbReference>
<dbReference type="GO" id="GO:0016787">
    <property type="term" value="F:hydrolase activity"/>
    <property type="evidence" value="ECO:0007669"/>
    <property type="project" value="UniProtKB-KW"/>
</dbReference>
<feature type="domain" description="PpiC" evidence="5">
    <location>
        <begin position="135"/>
        <end position="209"/>
    </location>
</feature>
<evidence type="ECO:0000259" key="5">
    <source>
        <dbReference type="PROSITE" id="PS50198"/>
    </source>
</evidence>
<gene>
    <name evidence="7" type="ORF">LCPAC101_02260</name>
</gene>
<dbReference type="PROSITE" id="PS50198">
    <property type="entry name" value="PPIC_PPIASE_2"/>
    <property type="match status" value="1"/>
</dbReference>
<dbReference type="SMART" id="SM00487">
    <property type="entry name" value="DEXDc"/>
    <property type="match status" value="1"/>
</dbReference>
<dbReference type="PROSITE" id="PS51192">
    <property type="entry name" value="HELICASE_ATP_BIND_1"/>
    <property type="match status" value="1"/>
</dbReference>
<evidence type="ECO:0000259" key="6">
    <source>
        <dbReference type="PROSITE" id="PS51192"/>
    </source>
</evidence>
<name>A0A481Z2L4_9VIRU</name>
<dbReference type="InterPro" id="IPR006935">
    <property type="entry name" value="Helicase/UvrB_N"/>
</dbReference>
<evidence type="ECO:0000256" key="2">
    <source>
        <dbReference type="ARBA" id="ARBA00017865"/>
    </source>
</evidence>
<reference evidence="7" key="1">
    <citation type="journal article" date="2019" name="MBio">
        <title>Virus Genomes from Deep Sea Sediments Expand the Ocean Megavirome and Support Independent Origins of Viral Gigantism.</title>
        <authorList>
            <person name="Backstrom D."/>
            <person name="Yutin N."/>
            <person name="Jorgensen S.L."/>
            <person name="Dharamshi J."/>
            <person name="Homa F."/>
            <person name="Zaremba-Niedwiedzka K."/>
            <person name="Spang A."/>
            <person name="Wolf Y.I."/>
            <person name="Koonin E.V."/>
            <person name="Ettema T.J."/>
        </authorList>
    </citation>
    <scope>NUCLEOTIDE SEQUENCE</scope>
</reference>
<dbReference type="PROSITE" id="PS00690">
    <property type="entry name" value="DEAH_ATP_HELICASE"/>
    <property type="match status" value="1"/>
</dbReference>
<sequence>MELSDLFYEYPSVDNSHIQQIISSKKELKILGDEKLNAATIPSRGNFYPQQRLIHRILTHYDRLLITSEPGTGKTGMTAGFAEKLKRDNMDGIKSYVDEYISDNRSHYKRVYILLKNESLVDQWTKEIVCKYSNPEDYESEHIKNAPTKKAEKRRINDDIKKYYTITTYEKFAKNAYQISEGGGGRKWGDMVWTRSPDHVKKAYSDSVFIVDEVHNLGNDDEELEDDRNIDKVKQKKKNNARLKDKIYNALHFLFHIIDRSKVILMSATPMINFPNEIGPIMNLILPINKQMPADKLFYKVIASDKDNGITEKDINIKKEELRKYFEGYISYVAESKETVVPKYMGDSMDKEYYFHNTYVKSKEIIYKVRMTNAPLKLDGKKVDGYNQYQSYNKEKQSKRSKKSAFNAIERQAANMTFPNGTTGTKGASTYIKEEKEKKNMKVKKGKGKINKYTPTDEFKPWLKSKENLRQLSAKFVRDITLIEEAKGNVFVFSPFRVGSGAYLFGMCLEYISKYKLFSNISTIFIDDTDRSNINYDVEQNAYCGTTSIHTNNINVVIKKERKTKSNIYKSGSLRSNGQIEPYKYAIITSNMTKELIANIISTYNSYENRHGEYIKCIIATPKARESINLFNVIRYINLGPGWNGKLMKQSKYRVFRSGSHKDLIYEKEQKYINMGIIPSDKDLQVEVEIYNMAIETPDGGSTVDEEMYVLSEKKDISIGFIETIMREDAIDCQIMSRVNTKSKEGTNEEYICSGDIPNTVRIDSYNNLYSNDVIKEIKIKIKSIFKRLFSIPIHDLYNSLGEYDQFLIDSSIYELINSRDLIIDMYGFPKYFRETNNYIYITSDYLINKHDRDYILDYYSKNRSFIYETSLSDYYDNIKDEIYDSIEDLENIGFDEWQRIFFSLPDKMKLKNFEKITYKYLHDENGEKKNENYKRFANKFGIYIHYMYIPVDLLQKTKNAIASRGTGKGRKASESSIPVFSRLKYPEGRKNKLIADEIYIPTKEMADDELDDDVSNDIIYMHTFNQELQKKKLGANSRTSKFGVYDGNIRILVSNGEMWRDSDLSESLLYNPILNLMEKEKTNEFTKKKYEFVGIVSIYPSETNKLWIRMISNDKGKKRNKGKRTKSYTIPEIYYFMWYMEKNIKKRIKEISGIDEDSPTKKYSNEIRTEKMKLLENKKLDGENLKDYSDERLDFYLSLSQKGIRSDTTEPLLREIIINFGNVYYV</sequence>
<keyword evidence="3" id="KW-0378">Hydrolase</keyword>
<dbReference type="InterPro" id="IPR000297">
    <property type="entry name" value="PPIase_PpiC"/>
</dbReference>
<evidence type="ECO:0000256" key="1">
    <source>
        <dbReference type="ARBA" id="ARBA00008152"/>
    </source>
</evidence>
<dbReference type="GO" id="GO:0003755">
    <property type="term" value="F:peptidyl-prolyl cis-trans isomerase activity"/>
    <property type="evidence" value="ECO:0007669"/>
    <property type="project" value="InterPro"/>
</dbReference>
<dbReference type="GO" id="GO:0005524">
    <property type="term" value="F:ATP binding"/>
    <property type="evidence" value="ECO:0007669"/>
    <property type="project" value="InterPro"/>
</dbReference>
<dbReference type="GO" id="GO:0003677">
    <property type="term" value="F:DNA binding"/>
    <property type="evidence" value="ECO:0007669"/>
    <property type="project" value="InterPro"/>
</dbReference>
<comment type="similarity">
    <text evidence="1">Belongs to the helicase family. VETF subfamily.</text>
</comment>
<evidence type="ECO:0000256" key="3">
    <source>
        <dbReference type="ARBA" id="ARBA00022801"/>
    </source>
</evidence>
<evidence type="ECO:0000256" key="4">
    <source>
        <dbReference type="ARBA" id="ARBA00032553"/>
    </source>
</evidence>
<organism evidence="7">
    <name type="scientific">Pithovirus LCPAC101</name>
    <dbReference type="NCBI Taxonomy" id="2506586"/>
    <lineage>
        <taxon>Viruses</taxon>
        <taxon>Pithoviruses</taxon>
    </lineage>
</organism>
<dbReference type="InterPro" id="IPR002464">
    <property type="entry name" value="DNA/RNA_helicase_DEAH_CS"/>
</dbReference>
<evidence type="ECO:0000313" key="7">
    <source>
        <dbReference type="EMBL" id="QBK89943.1"/>
    </source>
</evidence>
<feature type="domain" description="Helicase ATP-binding" evidence="6">
    <location>
        <begin position="55"/>
        <end position="288"/>
    </location>
</feature>
<dbReference type="InterPro" id="IPR027417">
    <property type="entry name" value="P-loop_NTPase"/>
</dbReference>
<dbReference type="EMBL" id="MK500448">
    <property type="protein sequence ID" value="QBK89943.1"/>
    <property type="molecule type" value="Genomic_DNA"/>
</dbReference>
<protein>
    <recommendedName>
        <fullName evidence="2">Early transcription factor 70 kDa subunit</fullName>
    </recommendedName>
    <alternativeName>
        <fullName evidence="4">ATP-dependent helicase VETFS</fullName>
    </alternativeName>
</protein>
<dbReference type="SUPFAM" id="SSF52540">
    <property type="entry name" value="P-loop containing nucleoside triphosphate hydrolases"/>
    <property type="match status" value="2"/>
</dbReference>